<dbReference type="SUPFAM" id="SSF51182">
    <property type="entry name" value="RmlC-like cupins"/>
    <property type="match status" value="1"/>
</dbReference>
<reference evidence="1 2" key="1">
    <citation type="journal article" date="2024" name="Nat. Commun.">
        <title>Phylogenomics reveals the evolutionary origins of lichenization in chlorophyte algae.</title>
        <authorList>
            <person name="Puginier C."/>
            <person name="Libourel C."/>
            <person name="Otte J."/>
            <person name="Skaloud P."/>
            <person name="Haon M."/>
            <person name="Grisel S."/>
            <person name="Petersen M."/>
            <person name="Berrin J.G."/>
            <person name="Delaux P.M."/>
            <person name="Dal Grande F."/>
            <person name="Keller J."/>
        </authorList>
    </citation>
    <scope>NUCLEOTIDE SEQUENCE [LARGE SCALE GENOMIC DNA]</scope>
    <source>
        <strain evidence="1 2">SAG 216-7</strain>
    </source>
</reference>
<gene>
    <name evidence="1" type="ORF">WJX75_006283</name>
</gene>
<proteinExistence type="predicted"/>
<dbReference type="EMBL" id="JALJOT010000013">
    <property type="protein sequence ID" value="KAK9904187.1"/>
    <property type="molecule type" value="Genomic_DNA"/>
</dbReference>
<dbReference type="Gene3D" id="2.60.120.480">
    <property type="entry name" value="Ureidoglycolate hydrolase"/>
    <property type="match status" value="1"/>
</dbReference>
<dbReference type="InterPro" id="IPR011051">
    <property type="entry name" value="RmlC_Cupin_sf"/>
</dbReference>
<evidence type="ECO:0008006" key="3">
    <source>
        <dbReference type="Google" id="ProtNLM"/>
    </source>
</evidence>
<protein>
    <recommendedName>
        <fullName evidence="3">Ureidoglycolate hydrolase</fullName>
    </recommendedName>
</protein>
<evidence type="ECO:0000313" key="1">
    <source>
        <dbReference type="EMBL" id="KAK9904187.1"/>
    </source>
</evidence>
<comment type="caution">
    <text evidence="1">The sequence shown here is derived from an EMBL/GenBank/DDBJ whole genome shotgun (WGS) entry which is preliminary data.</text>
</comment>
<dbReference type="InterPro" id="IPR024060">
    <property type="entry name" value="Ureidoglycolate_lyase_dom_sf"/>
</dbReference>
<keyword evidence="2" id="KW-1185">Reference proteome</keyword>
<evidence type="ECO:0000313" key="2">
    <source>
        <dbReference type="Proteomes" id="UP001491310"/>
    </source>
</evidence>
<accession>A0ABR2YFA3</accession>
<dbReference type="PANTHER" id="PTHR35721">
    <property type="entry name" value="UREIDOGLYCOLATE HYDROLASE"/>
    <property type="match status" value="1"/>
</dbReference>
<organism evidence="1 2">
    <name type="scientific">Coccomyxa subellipsoidea</name>
    <dbReference type="NCBI Taxonomy" id="248742"/>
    <lineage>
        <taxon>Eukaryota</taxon>
        <taxon>Viridiplantae</taxon>
        <taxon>Chlorophyta</taxon>
        <taxon>core chlorophytes</taxon>
        <taxon>Trebouxiophyceae</taxon>
        <taxon>Trebouxiophyceae incertae sedis</taxon>
        <taxon>Coccomyxaceae</taxon>
        <taxon>Coccomyxa</taxon>
    </lineage>
</organism>
<name>A0ABR2YFA3_9CHLO</name>
<sequence>MNGITQLETIIKPRCRLSSVPAHTRSRLKSSRTHKNNIHVLTAAQGHSSTSADVRVCRLEVKELTPENFRPFGQVVGPSDDGKEFDEEDAQLVLDQGIPRFYVMRLPRRGMSFDRITYHAKVTQCLGSLGLQPWYMAVGAPSGSVEDWPRPEQLHAFRIPPGKFIKLHEGTWHAGPLFEGEDSMAFYNLELADTNVVDHNTHDYKDDNLMFVLEE</sequence>
<dbReference type="Proteomes" id="UP001491310">
    <property type="component" value="Unassembled WGS sequence"/>
</dbReference>
<dbReference type="PANTHER" id="PTHR35721:SF1">
    <property type="entry name" value="UREIDOGLYCOLATE HYDROLASE"/>
    <property type="match status" value="1"/>
</dbReference>